<dbReference type="AlphaFoldDB" id="A0A0C9Z7J1"/>
<dbReference type="EMBL" id="KN833709">
    <property type="protein sequence ID" value="KIK25301.1"/>
    <property type="molecule type" value="Genomic_DNA"/>
</dbReference>
<gene>
    <name evidence="1" type="ORF">PISMIDRAFT_677307</name>
</gene>
<sequence>MRGRKPESMTLNEVGDGPQVPVQTKQMMMQRTAQVIQISSVGIHDTVLNAQENPG</sequence>
<dbReference type="Proteomes" id="UP000054018">
    <property type="component" value="Unassembled WGS sequence"/>
</dbReference>
<evidence type="ECO:0000313" key="2">
    <source>
        <dbReference type="Proteomes" id="UP000054018"/>
    </source>
</evidence>
<proteinExistence type="predicted"/>
<evidence type="ECO:0000313" key="1">
    <source>
        <dbReference type="EMBL" id="KIK25301.1"/>
    </source>
</evidence>
<dbReference type="HOGENOM" id="CLU_3033285_0_0_1"/>
<keyword evidence="2" id="KW-1185">Reference proteome</keyword>
<reference evidence="2" key="2">
    <citation type="submission" date="2015-01" db="EMBL/GenBank/DDBJ databases">
        <title>Evolutionary Origins and Diversification of the Mycorrhizal Mutualists.</title>
        <authorList>
            <consortium name="DOE Joint Genome Institute"/>
            <consortium name="Mycorrhizal Genomics Consortium"/>
            <person name="Kohler A."/>
            <person name="Kuo A."/>
            <person name="Nagy L.G."/>
            <person name="Floudas D."/>
            <person name="Copeland A."/>
            <person name="Barry K.W."/>
            <person name="Cichocki N."/>
            <person name="Veneault-Fourrey C."/>
            <person name="LaButti K."/>
            <person name="Lindquist E.A."/>
            <person name="Lipzen A."/>
            <person name="Lundell T."/>
            <person name="Morin E."/>
            <person name="Murat C."/>
            <person name="Riley R."/>
            <person name="Ohm R."/>
            <person name="Sun H."/>
            <person name="Tunlid A."/>
            <person name="Henrissat B."/>
            <person name="Grigoriev I.V."/>
            <person name="Hibbett D.S."/>
            <person name="Martin F."/>
        </authorList>
    </citation>
    <scope>NUCLEOTIDE SEQUENCE [LARGE SCALE GENOMIC DNA]</scope>
    <source>
        <strain evidence="2">441</strain>
    </source>
</reference>
<accession>A0A0C9Z7J1</accession>
<protein>
    <submittedName>
        <fullName evidence="1">Uncharacterized protein</fullName>
    </submittedName>
</protein>
<reference evidence="1 2" key="1">
    <citation type="submission" date="2014-04" db="EMBL/GenBank/DDBJ databases">
        <authorList>
            <consortium name="DOE Joint Genome Institute"/>
            <person name="Kuo A."/>
            <person name="Kohler A."/>
            <person name="Costa M.D."/>
            <person name="Nagy L.G."/>
            <person name="Floudas D."/>
            <person name="Copeland A."/>
            <person name="Barry K.W."/>
            <person name="Cichocki N."/>
            <person name="Veneault-Fourrey C."/>
            <person name="LaButti K."/>
            <person name="Lindquist E.A."/>
            <person name="Lipzen A."/>
            <person name="Lundell T."/>
            <person name="Morin E."/>
            <person name="Murat C."/>
            <person name="Sun H."/>
            <person name="Tunlid A."/>
            <person name="Henrissat B."/>
            <person name="Grigoriev I.V."/>
            <person name="Hibbett D.S."/>
            <person name="Martin F."/>
            <person name="Nordberg H.P."/>
            <person name="Cantor M.N."/>
            <person name="Hua S.X."/>
        </authorList>
    </citation>
    <scope>NUCLEOTIDE SEQUENCE [LARGE SCALE GENOMIC DNA]</scope>
    <source>
        <strain evidence="1 2">441</strain>
    </source>
</reference>
<organism evidence="1 2">
    <name type="scientific">Pisolithus microcarpus 441</name>
    <dbReference type="NCBI Taxonomy" id="765257"/>
    <lineage>
        <taxon>Eukaryota</taxon>
        <taxon>Fungi</taxon>
        <taxon>Dikarya</taxon>
        <taxon>Basidiomycota</taxon>
        <taxon>Agaricomycotina</taxon>
        <taxon>Agaricomycetes</taxon>
        <taxon>Agaricomycetidae</taxon>
        <taxon>Boletales</taxon>
        <taxon>Sclerodermatineae</taxon>
        <taxon>Pisolithaceae</taxon>
        <taxon>Pisolithus</taxon>
    </lineage>
</organism>
<name>A0A0C9Z7J1_9AGAM</name>